<keyword evidence="2" id="KW-0732">Signal</keyword>
<dbReference type="InterPro" id="IPR010870">
    <property type="entry name" value="Porin_O/P"/>
</dbReference>
<reference evidence="3 4" key="1">
    <citation type="journal article" date="2017" name="ISME J.">
        <title>Energy and carbon metabolisms in a deep terrestrial subsurface fluid microbial community.</title>
        <authorList>
            <person name="Momper L."/>
            <person name="Jungbluth S.P."/>
            <person name="Lee M.D."/>
            <person name="Amend J.P."/>
        </authorList>
    </citation>
    <scope>NUCLEOTIDE SEQUENCE [LARGE SCALE GENOMIC DNA]</scope>
    <source>
        <strain evidence="3">SURF_5</strain>
    </source>
</reference>
<proteinExistence type="predicted"/>
<evidence type="ECO:0000256" key="2">
    <source>
        <dbReference type="SAM" id="SignalP"/>
    </source>
</evidence>
<keyword evidence="1" id="KW-0175">Coiled coil</keyword>
<evidence type="ECO:0000313" key="4">
    <source>
        <dbReference type="Proteomes" id="UP000265882"/>
    </source>
</evidence>
<evidence type="ECO:0000256" key="1">
    <source>
        <dbReference type="SAM" id="Coils"/>
    </source>
</evidence>
<gene>
    <name evidence="3" type="ORF">C4520_10390</name>
</gene>
<accession>A0A3A4NKR4</accession>
<dbReference type="AlphaFoldDB" id="A0A3A4NKR4"/>
<dbReference type="Gene3D" id="2.40.160.10">
    <property type="entry name" value="Porin"/>
    <property type="match status" value="1"/>
</dbReference>
<feature type="signal peptide" evidence="2">
    <location>
        <begin position="1"/>
        <end position="25"/>
    </location>
</feature>
<organism evidence="3 4">
    <name type="scientific">Abyssobacteria bacterium (strain SURF_5)</name>
    <dbReference type="NCBI Taxonomy" id="2093360"/>
    <lineage>
        <taxon>Bacteria</taxon>
        <taxon>Pseudomonadati</taxon>
        <taxon>Candidatus Hydrogenedentota</taxon>
        <taxon>Candidatus Abyssobacteria</taxon>
    </lineage>
</organism>
<comment type="caution">
    <text evidence="3">The sequence shown here is derived from an EMBL/GenBank/DDBJ whole genome shotgun (WGS) entry which is preliminary data.</text>
</comment>
<sequence>MRSILVWLWLTTVTASLMTCSAAHAEEQRSDARDEKIEALEQSLRDLNEQLQQLKTQQREEQLLNEESREKIAEVSVRLDEVDDSPLWDSSSWLNRFTMGGYGEFHANFEEGPSGDQFDIHRLVLYLGYDFNDWIKFHSETEIEHAFVTDGAGGELVIEQAYFDFLLSDLFNVRAGRILTPLGIINQKHEPVTFYGVERPSFAQFIIPSTWSSDGIGLFGNISPSLKYQAYVVNGLNGSKFNALSGIRAGRIKERPGLHDAAFTGRLDYFPFALREVPFGQWLRLGVSTYAGGIDNGNQGKDPGINGDIQIYSADFEYTVSRLDFRGAVAFESIDGAEQIGNGTAEEIFGWYLEGAYRFWPDKWKTGKLRNSDAAFFVRYDDFDTQYSMPSGVPKNPNGDRNEITVGMNFYLTPNVVLKADYQFRDSEGDDPGDAVNFGIGWVF</sequence>
<dbReference type="InterPro" id="IPR023614">
    <property type="entry name" value="Porin_dom_sf"/>
</dbReference>
<feature type="coiled-coil region" evidence="1">
    <location>
        <begin position="22"/>
        <end position="71"/>
    </location>
</feature>
<dbReference type="Proteomes" id="UP000265882">
    <property type="component" value="Unassembled WGS sequence"/>
</dbReference>
<protein>
    <recommendedName>
        <fullName evidence="5">Porin</fullName>
    </recommendedName>
</protein>
<dbReference type="SUPFAM" id="SSF56935">
    <property type="entry name" value="Porins"/>
    <property type="match status" value="1"/>
</dbReference>
<feature type="chain" id="PRO_5017393776" description="Porin" evidence="2">
    <location>
        <begin position="26"/>
        <end position="444"/>
    </location>
</feature>
<evidence type="ECO:0008006" key="5">
    <source>
        <dbReference type="Google" id="ProtNLM"/>
    </source>
</evidence>
<dbReference type="EMBL" id="QZKU01000070">
    <property type="protein sequence ID" value="RJP21117.1"/>
    <property type="molecule type" value="Genomic_DNA"/>
</dbReference>
<dbReference type="Pfam" id="PF07396">
    <property type="entry name" value="Porin_O_P"/>
    <property type="match status" value="1"/>
</dbReference>
<evidence type="ECO:0000313" key="3">
    <source>
        <dbReference type="EMBL" id="RJP21117.1"/>
    </source>
</evidence>
<name>A0A3A4NKR4_ABYX5</name>